<dbReference type="Pfam" id="PF12729">
    <property type="entry name" value="4HB_MCP_1"/>
    <property type="match status" value="1"/>
</dbReference>
<accession>A0ABZ2Y200</accession>
<evidence type="ECO:0000313" key="10">
    <source>
        <dbReference type="Proteomes" id="UP001486565"/>
    </source>
</evidence>
<dbReference type="PRINTS" id="PR00260">
    <property type="entry name" value="CHEMTRNSDUCR"/>
</dbReference>
<feature type="domain" description="HAMP" evidence="8">
    <location>
        <begin position="213"/>
        <end position="265"/>
    </location>
</feature>
<dbReference type="EMBL" id="CP121687">
    <property type="protein sequence ID" value="WZL69363.1"/>
    <property type="molecule type" value="Genomic_DNA"/>
</dbReference>
<dbReference type="PROSITE" id="PS50885">
    <property type="entry name" value="HAMP"/>
    <property type="match status" value="1"/>
</dbReference>
<dbReference type="Gene3D" id="1.10.287.950">
    <property type="entry name" value="Methyl-accepting chemotaxis protein"/>
    <property type="match status" value="1"/>
</dbReference>
<sequence>MKWFNNMKISVKLTMSFIIVAIIAGLVGIVGVFSIKQVDNNDTILYENMTVPLSEVNQMATAFQRIRVNIRNMTLETNIDEIDYYYERALSYFPEIQTLAEDFEKTILDNKTREEYNKFSASLDDYEAELEKLYAMSRDNRDQEAFIFIEGDMKEVEDAVRESLDNLVQIKIEDAQEQAIENSRIANSASIVMFLVIIGAVLISIILGISVARIISNPLRQLSDAAEKIAEGDLNIELDIRSRDEIGNLAESFKKMSDNLNEIMTNITYAAEQVATGSKQLSDSSILLSQGATEQASSIEELTASLEEISSQVRLNADNAKQANDLADTAKANAVQGKEHMNEMLRAMEEINNSSNSISKIIKVIDDIAFQTNILALNAAVEAARAGQHGKGFAVVAEEVRNLAARSANAAKETTSMIEGSIKKVEIGTKIAQETAEALNSIVKRVSKVANLVGDIAAASGEQASGISQVNQGILQISQVVQTNSATSEESASASEELASQADMLRNQVTKFKLKHSSNSGYSYRAFALESHNGTSMGNQKKVKKGPLEKDSYTEGAAGTATKIVLNDTEFGKY</sequence>
<dbReference type="PANTHER" id="PTHR43531:SF11">
    <property type="entry name" value="METHYL-ACCEPTING CHEMOTAXIS PROTEIN 3"/>
    <property type="match status" value="1"/>
</dbReference>
<dbReference type="RefSeq" id="WP_341876360.1">
    <property type="nucleotide sequence ID" value="NZ_CP121687.1"/>
</dbReference>
<dbReference type="InterPro" id="IPR003660">
    <property type="entry name" value="HAMP_dom"/>
</dbReference>
<keyword evidence="6" id="KW-0472">Membrane</keyword>
<dbReference type="SUPFAM" id="SSF58104">
    <property type="entry name" value="Methyl-accepting chemotaxis protein (MCP) signaling domain"/>
    <property type="match status" value="1"/>
</dbReference>
<protein>
    <submittedName>
        <fullName evidence="9">Methyl-accepting chemotaxis protein</fullName>
    </submittedName>
</protein>
<evidence type="ECO:0000259" key="7">
    <source>
        <dbReference type="PROSITE" id="PS50111"/>
    </source>
</evidence>
<dbReference type="SMART" id="SM00304">
    <property type="entry name" value="HAMP"/>
    <property type="match status" value="1"/>
</dbReference>
<feature type="transmembrane region" description="Helical" evidence="6">
    <location>
        <begin position="12"/>
        <end position="35"/>
    </location>
</feature>
<evidence type="ECO:0000259" key="8">
    <source>
        <dbReference type="PROSITE" id="PS50885"/>
    </source>
</evidence>
<evidence type="ECO:0000313" key="9">
    <source>
        <dbReference type="EMBL" id="WZL69363.1"/>
    </source>
</evidence>
<organism evidence="9 10">
    <name type="scientific">Defluviitalea saccharophila</name>
    <dbReference type="NCBI Taxonomy" id="879970"/>
    <lineage>
        <taxon>Bacteria</taxon>
        <taxon>Bacillati</taxon>
        <taxon>Bacillota</taxon>
        <taxon>Clostridia</taxon>
        <taxon>Lachnospirales</taxon>
        <taxon>Defluviitaleaceae</taxon>
        <taxon>Defluviitalea</taxon>
    </lineage>
</organism>
<keyword evidence="6" id="KW-0812">Transmembrane</keyword>
<dbReference type="SMART" id="SM00283">
    <property type="entry name" value="MA"/>
    <property type="match status" value="1"/>
</dbReference>
<dbReference type="Proteomes" id="UP001486565">
    <property type="component" value="Chromosome"/>
</dbReference>
<name>A0ABZ2Y200_9FIRM</name>
<evidence type="ECO:0000256" key="2">
    <source>
        <dbReference type="ARBA" id="ARBA00029447"/>
    </source>
</evidence>
<dbReference type="Gene3D" id="6.10.340.10">
    <property type="match status" value="1"/>
</dbReference>
<dbReference type="PROSITE" id="PS50111">
    <property type="entry name" value="CHEMOTAXIS_TRANSDUC_2"/>
    <property type="match status" value="1"/>
</dbReference>
<keyword evidence="6" id="KW-1133">Transmembrane helix</keyword>
<gene>
    <name evidence="9" type="ORF">QBE51_11240</name>
</gene>
<dbReference type="InterPro" id="IPR004090">
    <property type="entry name" value="Chemotax_Me-accpt_rcpt"/>
</dbReference>
<keyword evidence="1" id="KW-0145">Chemotaxis</keyword>
<evidence type="ECO:0000256" key="5">
    <source>
        <dbReference type="SAM" id="MobiDB-lite"/>
    </source>
</evidence>
<reference evidence="9 10" key="1">
    <citation type="submission" date="2023-03" db="EMBL/GenBank/DDBJ databases">
        <title>Novel Species.</title>
        <authorList>
            <person name="Ma S."/>
        </authorList>
    </citation>
    <scope>NUCLEOTIDE SEQUENCE [LARGE SCALE GENOMIC DNA]</scope>
    <source>
        <strain evidence="9 10">LIND6LT2</strain>
    </source>
</reference>
<dbReference type="CDD" id="cd06225">
    <property type="entry name" value="HAMP"/>
    <property type="match status" value="1"/>
</dbReference>
<dbReference type="InterPro" id="IPR051310">
    <property type="entry name" value="MCP_chemotaxis"/>
</dbReference>
<feature type="region of interest" description="Disordered" evidence="5">
    <location>
        <begin position="535"/>
        <end position="554"/>
    </location>
</feature>
<dbReference type="InterPro" id="IPR024478">
    <property type="entry name" value="HlyB_4HB_MCP"/>
</dbReference>
<dbReference type="CDD" id="cd11386">
    <property type="entry name" value="MCP_signal"/>
    <property type="match status" value="1"/>
</dbReference>
<keyword evidence="4" id="KW-0175">Coiled coil</keyword>
<dbReference type="Pfam" id="PF00015">
    <property type="entry name" value="MCPsignal"/>
    <property type="match status" value="1"/>
</dbReference>
<dbReference type="PANTHER" id="PTHR43531">
    <property type="entry name" value="PROTEIN ICFG"/>
    <property type="match status" value="1"/>
</dbReference>
<keyword evidence="10" id="KW-1185">Reference proteome</keyword>
<dbReference type="InterPro" id="IPR004089">
    <property type="entry name" value="MCPsignal_dom"/>
</dbReference>
<keyword evidence="3" id="KW-0807">Transducer</keyword>
<evidence type="ECO:0000256" key="1">
    <source>
        <dbReference type="ARBA" id="ARBA00022500"/>
    </source>
</evidence>
<proteinExistence type="inferred from homology"/>
<dbReference type="Pfam" id="PF00672">
    <property type="entry name" value="HAMP"/>
    <property type="match status" value="1"/>
</dbReference>
<feature type="domain" description="Methyl-accepting transducer" evidence="7">
    <location>
        <begin position="270"/>
        <end position="499"/>
    </location>
</feature>
<feature type="transmembrane region" description="Helical" evidence="6">
    <location>
        <begin position="191"/>
        <end position="212"/>
    </location>
</feature>
<evidence type="ECO:0000256" key="4">
    <source>
        <dbReference type="SAM" id="Coils"/>
    </source>
</evidence>
<feature type="coiled-coil region" evidence="4">
    <location>
        <begin position="116"/>
        <end position="173"/>
    </location>
</feature>
<evidence type="ECO:0000256" key="6">
    <source>
        <dbReference type="SAM" id="Phobius"/>
    </source>
</evidence>
<comment type="similarity">
    <text evidence="2">Belongs to the methyl-accepting chemotaxis (MCP) protein family.</text>
</comment>
<evidence type="ECO:0000256" key="3">
    <source>
        <dbReference type="PROSITE-ProRule" id="PRU00284"/>
    </source>
</evidence>